<feature type="transmembrane region" description="Helical" evidence="8">
    <location>
        <begin position="79"/>
        <end position="101"/>
    </location>
</feature>
<feature type="transmembrane region" description="Helical" evidence="8">
    <location>
        <begin position="136"/>
        <end position="155"/>
    </location>
</feature>
<sequence>MTHKMTNSRFRLLLMLGALTALVPLTIDMYLPAFPALTEDLNTTNSLTQISLTASLLGIAFGQLIIGSMSDIYGRKRPLVLAISLFVIASFLCAIAPNIWVFIACRFIQGFTGAAGIVLSRSMIRDLYSGPDMTKMFSLLILVMGLAPILAPVIGGQVLTFTSWRGIFAILAIAGVLVTLMTVFKVQETLPKERRSAGGLKNTVNVFVALLKQKSFIGFALIQGFVAAALFSYISGSSFILQDIFNLSAQTYGIVFGVNALGFITLSQITGRLVDYVKEERLLVAGFVIALSGGITLLLASINGENFWSVMLGLFLVISSVGVLNPTSLSLAMEKQENNAGSAAAFLGLFQFIFGGVAAPLVGFLGTTTVLPLALIIIACQMSALLSYILLVRRKGEALGS</sequence>
<organism evidence="10 11">
    <name type="scientific">Alkalibacillus haloalkaliphilus</name>
    <dbReference type="NCBI Taxonomy" id="94136"/>
    <lineage>
        <taxon>Bacteria</taxon>
        <taxon>Bacillati</taxon>
        <taxon>Bacillota</taxon>
        <taxon>Bacilli</taxon>
        <taxon>Bacillales</taxon>
        <taxon>Bacillaceae</taxon>
        <taxon>Alkalibacillus</taxon>
    </lineage>
</organism>
<dbReference type="Proteomes" id="UP000321440">
    <property type="component" value="Unassembled WGS sequence"/>
</dbReference>
<dbReference type="PANTHER" id="PTHR23502:SF132">
    <property type="entry name" value="POLYAMINE TRANSPORTER 2-RELATED"/>
    <property type="match status" value="1"/>
</dbReference>
<evidence type="ECO:0000259" key="9">
    <source>
        <dbReference type="PROSITE" id="PS50850"/>
    </source>
</evidence>
<dbReference type="GO" id="GO:0005886">
    <property type="term" value="C:plasma membrane"/>
    <property type="evidence" value="ECO:0007669"/>
    <property type="project" value="UniProtKB-SubCell"/>
</dbReference>
<dbReference type="InterPro" id="IPR011701">
    <property type="entry name" value="MFS"/>
</dbReference>
<dbReference type="NCBIfam" id="TIGR00710">
    <property type="entry name" value="efflux_Bcr_CflA"/>
    <property type="match status" value="1"/>
</dbReference>
<evidence type="ECO:0000256" key="4">
    <source>
        <dbReference type="ARBA" id="ARBA00022475"/>
    </source>
</evidence>
<keyword evidence="7 8" id="KW-0472">Membrane</keyword>
<dbReference type="GO" id="GO:0042910">
    <property type="term" value="F:xenobiotic transmembrane transporter activity"/>
    <property type="evidence" value="ECO:0007669"/>
    <property type="project" value="InterPro"/>
</dbReference>
<dbReference type="InterPro" id="IPR004812">
    <property type="entry name" value="Efflux_drug-R_Bcr/CmlA"/>
</dbReference>
<comment type="caution">
    <text evidence="10">The sequence shown here is derived from an EMBL/GenBank/DDBJ whole genome shotgun (WGS) entry which is preliminary data.</text>
</comment>
<evidence type="ECO:0000256" key="7">
    <source>
        <dbReference type="ARBA" id="ARBA00023136"/>
    </source>
</evidence>
<feature type="transmembrane region" description="Helical" evidence="8">
    <location>
        <begin position="308"/>
        <end position="332"/>
    </location>
</feature>
<evidence type="ECO:0000313" key="10">
    <source>
        <dbReference type="EMBL" id="GEN44570.1"/>
    </source>
</evidence>
<gene>
    <name evidence="10" type="ORF">AHA02nite_03460</name>
</gene>
<dbReference type="PROSITE" id="PS50850">
    <property type="entry name" value="MFS"/>
    <property type="match status" value="1"/>
</dbReference>
<keyword evidence="4 8" id="KW-1003">Cell membrane</keyword>
<feature type="transmembrane region" description="Helical" evidence="8">
    <location>
        <begin position="107"/>
        <end position="124"/>
    </location>
</feature>
<feature type="transmembrane region" description="Helical" evidence="8">
    <location>
        <begin position="252"/>
        <end position="270"/>
    </location>
</feature>
<evidence type="ECO:0000256" key="3">
    <source>
        <dbReference type="ARBA" id="ARBA00022448"/>
    </source>
</evidence>
<dbReference type="InterPro" id="IPR036259">
    <property type="entry name" value="MFS_trans_sf"/>
</dbReference>
<feature type="transmembrane region" description="Helical" evidence="8">
    <location>
        <begin position="282"/>
        <end position="302"/>
    </location>
</feature>
<dbReference type="Gene3D" id="1.20.1720.10">
    <property type="entry name" value="Multidrug resistance protein D"/>
    <property type="match status" value="1"/>
</dbReference>
<accession>A0A511W0F2</accession>
<dbReference type="CDD" id="cd17320">
    <property type="entry name" value="MFS_MdfA_MDR_like"/>
    <property type="match status" value="1"/>
</dbReference>
<evidence type="ECO:0000256" key="5">
    <source>
        <dbReference type="ARBA" id="ARBA00022692"/>
    </source>
</evidence>
<feature type="transmembrane region" description="Helical" evidence="8">
    <location>
        <begin position="344"/>
        <end position="365"/>
    </location>
</feature>
<dbReference type="InterPro" id="IPR001958">
    <property type="entry name" value="Tet-R_TetA/multi-R_MdtG-like"/>
</dbReference>
<dbReference type="FunFam" id="1.20.1720.10:FF:000005">
    <property type="entry name" value="Bcr/CflA family efflux transporter"/>
    <property type="match status" value="1"/>
</dbReference>
<dbReference type="Pfam" id="PF07690">
    <property type="entry name" value="MFS_1"/>
    <property type="match status" value="1"/>
</dbReference>
<keyword evidence="6 8" id="KW-1133">Transmembrane helix</keyword>
<feature type="transmembrane region" description="Helical" evidence="8">
    <location>
        <begin position="216"/>
        <end position="240"/>
    </location>
</feature>
<dbReference type="EMBL" id="BJYA01000001">
    <property type="protein sequence ID" value="GEN44570.1"/>
    <property type="molecule type" value="Genomic_DNA"/>
</dbReference>
<dbReference type="PRINTS" id="PR01035">
    <property type="entry name" value="TCRTETA"/>
</dbReference>
<dbReference type="GO" id="GO:1990961">
    <property type="term" value="P:xenobiotic detoxification by transmembrane export across the plasma membrane"/>
    <property type="evidence" value="ECO:0007669"/>
    <property type="project" value="InterPro"/>
</dbReference>
<evidence type="ECO:0000256" key="1">
    <source>
        <dbReference type="ARBA" id="ARBA00004651"/>
    </source>
</evidence>
<feature type="transmembrane region" description="Helical" evidence="8">
    <location>
        <begin position="12"/>
        <end position="34"/>
    </location>
</feature>
<dbReference type="PANTHER" id="PTHR23502">
    <property type="entry name" value="MAJOR FACILITATOR SUPERFAMILY"/>
    <property type="match status" value="1"/>
</dbReference>
<evidence type="ECO:0000256" key="8">
    <source>
        <dbReference type="RuleBase" id="RU365088"/>
    </source>
</evidence>
<name>A0A511W0F2_9BACI</name>
<feature type="transmembrane region" description="Helical" evidence="8">
    <location>
        <begin position="46"/>
        <end position="67"/>
    </location>
</feature>
<dbReference type="InterPro" id="IPR020846">
    <property type="entry name" value="MFS_dom"/>
</dbReference>
<keyword evidence="5 8" id="KW-0812">Transmembrane</keyword>
<feature type="transmembrane region" description="Helical" evidence="8">
    <location>
        <begin position="167"/>
        <end position="186"/>
    </location>
</feature>
<comment type="similarity">
    <text evidence="2 8">Belongs to the major facilitator superfamily. Bcr/CmlA family.</text>
</comment>
<proteinExistence type="inferred from homology"/>
<feature type="transmembrane region" description="Helical" evidence="8">
    <location>
        <begin position="371"/>
        <end position="391"/>
    </location>
</feature>
<evidence type="ECO:0000256" key="6">
    <source>
        <dbReference type="ARBA" id="ARBA00022989"/>
    </source>
</evidence>
<keyword evidence="11" id="KW-1185">Reference proteome</keyword>
<dbReference type="SUPFAM" id="SSF103473">
    <property type="entry name" value="MFS general substrate transporter"/>
    <property type="match status" value="1"/>
</dbReference>
<evidence type="ECO:0000256" key="2">
    <source>
        <dbReference type="ARBA" id="ARBA00006236"/>
    </source>
</evidence>
<protein>
    <recommendedName>
        <fullName evidence="8">Bcr/CflA family efflux transporter</fullName>
    </recommendedName>
</protein>
<comment type="subcellular location">
    <subcellularLocation>
        <location evidence="1 8">Cell membrane</location>
        <topology evidence="1 8">Multi-pass membrane protein</topology>
    </subcellularLocation>
</comment>
<reference evidence="10 11" key="1">
    <citation type="submission" date="2019-07" db="EMBL/GenBank/DDBJ databases">
        <title>Whole genome shotgun sequence of Alkalibacillus haloalkaliphilus NBRC 103110.</title>
        <authorList>
            <person name="Hosoyama A."/>
            <person name="Uohara A."/>
            <person name="Ohji S."/>
            <person name="Ichikawa N."/>
        </authorList>
    </citation>
    <scope>NUCLEOTIDE SEQUENCE [LARGE SCALE GENOMIC DNA]</scope>
    <source>
        <strain evidence="10 11">NBRC 103110</strain>
    </source>
</reference>
<evidence type="ECO:0000313" key="11">
    <source>
        <dbReference type="Proteomes" id="UP000321440"/>
    </source>
</evidence>
<feature type="domain" description="Major facilitator superfamily (MFS) profile" evidence="9">
    <location>
        <begin position="12"/>
        <end position="395"/>
    </location>
</feature>
<dbReference type="AlphaFoldDB" id="A0A511W0F2"/>
<keyword evidence="3 8" id="KW-0813">Transport</keyword>